<dbReference type="EMBL" id="FQXC01000004">
    <property type="protein sequence ID" value="SHH77309.1"/>
    <property type="molecule type" value="Genomic_DNA"/>
</dbReference>
<comment type="catalytic activity">
    <reaction evidence="12 16">
        <text>N(6)-[(R)-dihydrolipoyl]-L-lysyl-[protein] + NAD(+) = N(6)-[(R)-lipoyl]-L-lysyl-[protein] + NADH + H(+)</text>
        <dbReference type="Rhea" id="RHEA:15045"/>
        <dbReference type="Rhea" id="RHEA-COMP:10474"/>
        <dbReference type="Rhea" id="RHEA-COMP:10475"/>
        <dbReference type="ChEBI" id="CHEBI:15378"/>
        <dbReference type="ChEBI" id="CHEBI:57540"/>
        <dbReference type="ChEBI" id="CHEBI:57945"/>
        <dbReference type="ChEBI" id="CHEBI:83099"/>
        <dbReference type="ChEBI" id="CHEBI:83100"/>
        <dbReference type="EC" id="1.8.1.4"/>
    </reaction>
</comment>
<gene>
    <name evidence="19" type="ORF">SAMN05443551_3001</name>
</gene>
<comment type="miscellaneous">
    <text evidence="16">The active site is a redox-active disulfide bond.</text>
</comment>
<keyword evidence="8 16" id="KW-0560">Oxidoreductase</keyword>
<evidence type="ECO:0000256" key="5">
    <source>
        <dbReference type="ARBA" id="ARBA00022490"/>
    </source>
</evidence>
<dbReference type="OrthoDB" id="9776382at2"/>
<dbReference type="PANTHER" id="PTHR22912">
    <property type="entry name" value="DISULFIDE OXIDOREDUCTASE"/>
    <property type="match status" value="1"/>
</dbReference>
<evidence type="ECO:0000256" key="9">
    <source>
        <dbReference type="ARBA" id="ARBA00023027"/>
    </source>
</evidence>
<dbReference type="InterPro" id="IPR036188">
    <property type="entry name" value="FAD/NAD-bd_sf"/>
</dbReference>
<dbReference type="GO" id="GO:0006103">
    <property type="term" value="P:2-oxoglutarate metabolic process"/>
    <property type="evidence" value="ECO:0007669"/>
    <property type="project" value="TreeGrafter"/>
</dbReference>
<evidence type="ECO:0000259" key="17">
    <source>
        <dbReference type="Pfam" id="PF02852"/>
    </source>
</evidence>
<feature type="binding site" evidence="14">
    <location>
        <begin position="179"/>
        <end position="186"/>
    </location>
    <ligand>
        <name>NAD(+)</name>
        <dbReference type="ChEBI" id="CHEBI:57540"/>
    </ligand>
</feature>
<feature type="binding site" evidence="14">
    <location>
        <position position="309"/>
    </location>
    <ligand>
        <name>FAD</name>
        <dbReference type="ChEBI" id="CHEBI:57692"/>
    </ligand>
</feature>
<feature type="domain" description="Pyridine nucleotide-disulphide oxidoreductase dimerisation" evidence="17">
    <location>
        <begin position="344"/>
        <end position="452"/>
    </location>
</feature>
<dbReference type="AlphaFoldDB" id="A0A1M5VPX4"/>
<feature type="active site" description="Proton acceptor" evidence="13">
    <location>
        <position position="442"/>
    </location>
</feature>
<dbReference type="InterPro" id="IPR012999">
    <property type="entry name" value="Pyr_OxRdtase_I_AS"/>
</dbReference>
<dbReference type="GO" id="GO:0005737">
    <property type="term" value="C:cytoplasm"/>
    <property type="evidence" value="ECO:0007669"/>
    <property type="project" value="UniProtKB-SubCell"/>
</dbReference>
<evidence type="ECO:0000256" key="8">
    <source>
        <dbReference type="ARBA" id="ARBA00023002"/>
    </source>
</evidence>
<dbReference type="NCBIfam" id="TIGR01350">
    <property type="entry name" value="lipoamide_DH"/>
    <property type="match status" value="1"/>
</dbReference>
<evidence type="ECO:0000256" key="4">
    <source>
        <dbReference type="ARBA" id="ARBA00016961"/>
    </source>
</evidence>
<feature type="binding site" evidence="14">
    <location>
        <position position="202"/>
    </location>
    <ligand>
        <name>NAD(+)</name>
        <dbReference type="ChEBI" id="CHEBI:57540"/>
    </ligand>
</feature>
<comment type="cofactor">
    <cofactor evidence="14 16">
        <name>FAD</name>
        <dbReference type="ChEBI" id="CHEBI:57692"/>
    </cofactor>
    <text evidence="14 16">Binds 1 FAD per subunit.</text>
</comment>
<dbReference type="FunFam" id="3.30.390.30:FF:000001">
    <property type="entry name" value="Dihydrolipoyl dehydrogenase"/>
    <property type="match status" value="1"/>
</dbReference>
<evidence type="ECO:0000313" key="19">
    <source>
        <dbReference type="EMBL" id="SHH77309.1"/>
    </source>
</evidence>
<comment type="subcellular location">
    <subcellularLocation>
        <location evidence="1">Cytoplasm</location>
    </subcellularLocation>
</comment>
<dbReference type="InterPro" id="IPR016156">
    <property type="entry name" value="FAD/NAD-linked_Rdtase_dimer_sf"/>
</dbReference>
<dbReference type="RefSeq" id="WP_072778733.1">
    <property type="nucleotide sequence ID" value="NZ_FQXC01000004.1"/>
</dbReference>
<organism evidence="19 20">
    <name type="scientific">Marivita hallyeonensis</name>
    <dbReference type="NCBI Taxonomy" id="996342"/>
    <lineage>
        <taxon>Bacteria</taxon>
        <taxon>Pseudomonadati</taxon>
        <taxon>Pseudomonadota</taxon>
        <taxon>Alphaproteobacteria</taxon>
        <taxon>Rhodobacterales</taxon>
        <taxon>Roseobacteraceae</taxon>
        <taxon>Marivita</taxon>
    </lineage>
</organism>
<proteinExistence type="inferred from homology"/>
<evidence type="ECO:0000256" key="13">
    <source>
        <dbReference type="PIRSR" id="PIRSR000350-2"/>
    </source>
</evidence>
<keyword evidence="10" id="KW-1015">Disulfide bond</keyword>
<dbReference type="PANTHER" id="PTHR22912:SF217">
    <property type="entry name" value="DIHYDROLIPOYL DEHYDROGENASE"/>
    <property type="match status" value="1"/>
</dbReference>
<dbReference type="InterPro" id="IPR004099">
    <property type="entry name" value="Pyr_nucl-diS_OxRdtase_dimer"/>
</dbReference>
<dbReference type="PROSITE" id="PS00076">
    <property type="entry name" value="PYRIDINE_REDOX_1"/>
    <property type="match status" value="1"/>
</dbReference>
<dbReference type="SUPFAM" id="SSF51905">
    <property type="entry name" value="FAD/NAD(P)-binding domain"/>
    <property type="match status" value="1"/>
</dbReference>
<keyword evidence="14" id="KW-0547">Nucleotide-binding</keyword>
<keyword evidence="5" id="KW-0963">Cytoplasm</keyword>
<feature type="binding site" evidence="14">
    <location>
        <position position="51"/>
    </location>
    <ligand>
        <name>FAD</name>
        <dbReference type="ChEBI" id="CHEBI:57692"/>
    </ligand>
</feature>
<dbReference type="InterPro" id="IPR023753">
    <property type="entry name" value="FAD/NAD-binding_dom"/>
</dbReference>
<dbReference type="InterPro" id="IPR001100">
    <property type="entry name" value="Pyr_nuc-diS_OxRdtase"/>
</dbReference>
<keyword evidence="9 14" id="KW-0520">NAD</keyword>
<dbReference type="InterPro" id="IPR006258">
    <property type="entry name" value="Lipoamide_DH"/>
</dbReference>
<feature type="domain" description="FAD/NAD(P)-binding" evidence="18">
    <location>
        <begin position="5"/>
        <end position="324"/>
    </location>
</feature>
<reference evidence="19 20" key="1">
    <citation type="submission" date="2016-11" db="EMBL/GenBank/DDBJ databases">
        <authorList>
            <person name="Jaros S."/>
            <person name="Januszkiewicz K."/>
            <person name="Wedrychowicz H."/>
        </authorList>
    </citation>
    <scope>NUCLEOTIDE SEQUENCE [LARGE SCALE GENOMIC DNA]</scope>
    <source>
        <strain evidence="19 20">DSM 29431</strain>
    </source>
</reference>
<evidence type="ECO:0000256" key="11">
    <source>
        <dbReference type="ARBA" id="ARBA00023284"/>
    </source>
</evidence>
<dbReference type="STRING" id="996342.SAMN05443551_3001"/>
<feature type="disulfide bond" description="Redox-active" evidence="15">
    <location>
        <begin position="42"/>
        <end position="47"/>
    </location>
</feature>
<protein>
    <recommendedName>
        <fullName evidence="4 16">Dihydrolipoyl dehydrogenase</fullName>
        <ecNumber evidence="3 16">1.8.1.4</ecNumber>
    </recommendedName>
</protein>
<evidence type="ECO:0000256" key="3">
    <source>
        <dbReference type="ARBA" id="ARBA00012608"/>
    </source>
</evidence>
<accession>A0A1M5VPX4</accession>
<dbReference type="Gene3D" id="3.30.390.30">
    <property type="match status" value="1"/>
</dbReference>
<dbReference type="GO" id="GO:0050660">
    <property type="term" value="F:flavin adenine dinucleotide binding"/>
    <property type="evidence" value="ECO:0007669"/>
    <property type="project" value="InterPro"/>
</dbReference>
<dbReference type="InterPro" id="IPR050151">
    <property type="entry name" value="Class-I_Pyr_Nuc-Dis_Oxidored"/>
</dbReference>
<evidence type="ECO:0000256" key="15">
    <source>
        <dbReference type="PIRSR" id="PIRSR000350-4"/>
    </source>
</evidence>
<dbReference type="PRINTS" id="PR00368">
    <property type="entry name" value="FADPNR"/>
</dbReference>
<evidence type="ECO:0000256" key="7">
    <source>
        <dbReference type="ARBA" id="ARBA00022827"/>
    </source>
</evidence>
<name>A0A1M5VPX4_9RHOB</name>
<dbReference type="Proteomes" id="UP000184221">
    <property type="component" value="Unassembled WGS sequence"/>
</dbReference>
<sequence>MSKSFDMIVIGAGPGGYVAAIRGAQLGLKVAIVEREHLGGICLNWGCIPTKAMLRTSEVFHLMHRAKEFGLKAEGIGYDLDAVVKRSRAIAKQLNSGVGHLLKKNKVAVLMGEATLPAKGKVSVKTENGTEELTSNNIVLATGARARELPGLEADGDLVWTYKHALVPKRMPKKLLVIGSGAIGIEFASFYNALGSETTVVEVMDRILPVEDAEISTFAKKQFEKQGMTIREKAMVKQLDRGKGKVTAHIEAAGKVTKEEFDTVISAVGIVGNTEGLGLEALGVNVDRTHVVTDVRCRTGVDGLYAIGDIAGAPWLAHKASHEGVMVAELIAGGHPHAVDADSIAGCTYCLPQVASVGLTEAQAKEQGYDVKVGRFPFIGNGKAIALGEPEGLVKTVFDAKTGALLGAHMVGAEVTELIQGYVVGRQLETTEEDLMQTVFPHPTLSEMMHEAVLDAWGRAIHY</sequence>
<dbReference type="GO" id="GO:0004148">
    <property type="term" value="F:dihydrolipoyl dehydrogenase (NADH) activity"/>
    <property type="evidence" value="ECO:0007669"/>
    <property type="project" value="UniProtKB-EC"/>
</dbReference>
<evidence type="ECO:0000256" key="2">
    <source>
        <dbReference type="ARBA" id="ARBA00007532"/>
    </source>
</evidence>
<dbReference type="Pfam" id="PF02852">
    <property type="entry name" value="Pyr_redox_dim"/>
    <property type="match status" value="1"/>
</dbReference>
<evidence type="ECO:0000256" key="1">
    <source>
        <dbReference type="ARBA" id="ARBA00004496"/>
    </source>
</evidence>
<dbReference type="SUPFAM" id="SSF55424">
    <property type="entry name" value="FAD/NAD-linked reductases, dimerisation (C-terminal) domain"/>
    <property type="match status" value="1"/>
</dbReference>
<dbReference type="Gene3D" id="3.50.50.60">
    <property type="entry name" value="FAD/NAD(P)-binding domain"/>
    <property type="match status" value="2"/>
</dbReference>
<evidence type="ECO:0000256" key="12">
    <source>
        <dbReference type="ARBA" id="ARBA00049187"/>
    </source>
</evidence>
<evidence type="ECO:0000256" key="16">
    <source>
        <dbReference type="RuleBase" id="RU003692"/>
    </source>
</evidence>
<evidence type="ECO:0000313" key="20">
    <source>
        <dbReference type="Proteomes" id="UP000184221"/>
    </source>
</evidence>
<keyword evidence="6 16" id="KW-0285">Flavoprotein</keyword>
<evidence type="ECO:0000256" key="14">
    <source>
        <dbReference type="PIRSR" id="PIRSR000350-3"/>
    </source>
</evidence>
<keyword evidence="11 16" id="KW-0676">Redox-active center</keyword>
<dbReference type="PRINTS" id="PR00411">
    <property type="entry name" value="PNDRDTASEI"/>
</dbReference>
<evidence type="ECO:0000256" key="6">
    <source>
        <dbReference type="ARBA" id="ARBA00022630"/>
    </source>
</evidence>
<dbReference type="Pfam" id="PF07992">
    <property type="entry name" value="Pyr_redox_2"/>
    <property type="match status" value="1"/>
</dbReference>
<keyword evidence="20" id="KW-1185">Reference proteome</keyword>
<feature type="binding site" evidence="14">
    <location>
        <position position="269"/>
    </location>
    <ligand>
        <name>NAD(+)</name>
        <dbReference type="ChEBI" id="CHEBI:57540"/>
    </ligand>
</feature>
<dbReference type="PIRSF" id="PIRSF000350">
    <property type="entry name" value="Mercury_reductase_MerA"/>
    <property type="match status" value="1"/>
</dbReference>
<evidence type="ECO:0000259" key="18">
    <source>
        <dbReference type="Pfam" id="PF07992"/>
    </source>
</evidence>
<evidence type="ECO:0000256" key="10">
    <source>
        <dbReference type="ARBA" id="ARBA00023157"/>
    </source>
</evidence>
<comment type="similarity">
    <text evidence="2 16">Belongs to the class-I pyridine nucleotide-disulfide oxidoreductase family.</text>
</comment>
<keyword evidence="7 14" id="KW-0274">FAD</keyword>
<dbReference type="EC" id="1.8.1.4" evidence="3 16"/>